<comment type="subcellular location">
    <subcellularLocation>
        <location evidence="1">Mitochondrion outer membrane</location>
        <topology evidence="1">Single-pass membrane protein</topology>
    </subcellularLocation>
</comment>
<evidence type="ECO:0000256" key="8">
    <source>
        <dbReference type="ARBA" id="ARBA00023010"/>
    </source>
</evidence>
<comment type="caution">
    <text evidence="13">The sequence shown here is derived from an EMBL/GenBank/DDBJ whole genome shotgun (WGS) entry which is preliminary data.</text>
</comment>
<evidence type="ECO:0000256" key="2">
    <source>
        <dbReference type="ARBA" id="ARBA00009874"/>
    </source>
</evidence>
<dbReference type="AlphaFoldDB" id="A0A835YN34"/>
<feature type="domain" description="Spermatogenesis-associated protein 20-like TRX" evidence="12">
    <location>
        <begin position="162"/>
        <end position="238"/>
    </location>
</feature>
<dbReference type="Gene3D" id="1.50.10.10">
    <property type="match status" value="1"/>
</dbReference>
<dbReference type="InterPro" id="IPR024705">
    <property type="entry name" value="Ssp411"/>
</dbReference>
<dbReference type="GO" id="GO:0005975">
    <property type="term" value="P:carbohydrate metabolic process"/>
    <property type="evidence" value="ECO:0007669"/>
    <property type="project" value="InterPro"/>
</dbReference>
<evidence type="ECO:0000256" key="4">
    <source>
        <dbReference type="ARBA" id="ARBA00022692"/>
    </source>
</evidence>
<keyword evidence="3" id="KW-0813">Transport</keyword>
<keyword evidence="14" id="KW-1185">Reference proteome</keyword>
<dbReference type="GO" id="GO:0005741">
    <property type="term" value="C:mitochondrial outer membrane"/>
    <property type="evidence" value="ECO:0007669"/>
    <property type="project" value="UniProtKB-SubCell"/>
</dbReference>
<dbReference type="InterPro" id="IPR012341">
    <property type="entry name" value="6hp_glycosidase-like_sf"/>
</dbReference>
<dbReference type="Proteomes" id="UP000664859">
    <property type="component" value="Unassembled WGS sequence"/>
</dbReference>
<proteinExistence type="inferred from homology"/>
<keyword evidence="5" id="KW-1000">Mitochondrion outer membrane</keyword>
<reference evidence="13" key="1">
    <citation type="submission" date="2021-02" db="EMBL/GenBank/DDBJ databases">
        <title>First Annotated Genome of the Yellow-green Alga Tribonema minus.</title>
        <authorList>
            <person name="Mahan K.M."/>
        </authorList>
    </citation>
    <scope>NUCLEOTIDE SEQUENCE</scope>
    <source>
        <strain evidence="13">UTEX B ZZ1240</strain>
    </source>
</reference>
<dbReference type="PANTHER" id="PTHR42899:SF1">
    <property type="entry name" value="SPERMATOGENESIS-ASSOCIATED PROTEIN 20"/>
    <property type="match status" value="1"/>
</dbReference>
<dbReference type="InterPro" id="IPR036249">
    <property type="entry name" value="Thioredoxin-like_sf"/>
</dbReference>
<dbReference type="Pfam" id="PF04281">
    <property type="entry name" value="Tom22"/>
    <property type="match status" value="1"/>
</dbReference>
<dbReference type="CDD" id="cd22884">
    <property type="entry name" value="TOM22"/>
    <property type="match status" value="1"/>
</dbReference>
<evidence type="ECO:0000313" key="14">
    <source>
        <dbReference type="Proteomes" id="UP000664859"/>
    </source>
</evidence>
<dbReference type="InterPro" id="IPR008928">
    <property type="entry name" value="6-hairpin_glycosidase_sf"/>
</dbReference>
<evidence type="ECO:0000256" key="3">
    <source>
        <dbReference type="ARBA" id="ARBA00022448"/>
    </source>
</evidence>
<dbReference type="GO" id="GO:0016798">
    <property type="term" value="F:hydrolase activity, acting on glycosyl bonds"/>
    <property type="evidence" value="ECO:0007669"/>
    <property type="project" value="UniProtKB-KW"/>
</dbReference>
<evidence type="ECO:0000256" key="10">
    <source>
        <dbReference type="ARBA" id="ARBA00023136"/>
    </source>
</evidence>
<dbReference type="EMBL" id="JAFCMP010000515">
    <property type="protein sequence ID" value="KAG5178367.1"/>
    <property type="molecule type" value="Genomic_DNA"/>
</dbReference>
<dbReference type="Pfam" id="PF03190">
    <property type="entry name" value="Thioredox_DsbH"/>
    <property type="match status" value="1"/>
</dbReference>
<accession>A0A835YN34</accession>
<dbReference type="Gene3D" id="3.40.30.10">
    <property type="entry name" value="Glutaredoxin"/>
    <property type="match status" value="1"/>
</dbReference>
<dbReference type="GO" id="GO:0006886">
    <property type="term" value="P:intracellular protein transport"/>
    <property type="evidence" value="ECO:0007669"/>
    <property type="project" value="InterPro"/>
</dbReference>
<evidence type="ECO:0000256" key="9">
    <source>
        <dbReference type="ARBA" id="ARBA00023128"/>
    </source>
</evidence>
<evidence type="ECO:0000313" key="13">
    <source>
        <dbReference type="EMBL" id="KAG5178367.1"/>
    </source>
</evidence>
<keyword evidence="9" id="KW-0496">Mitochondrion</keyword>
<sequence>MAARKRLDSDSDTDEAKGGLRRFVDSTIGVGTKTLDYGLKIFHWSAKYGGRTLWIVGTTTLMVVFPLMLEIEREQQIIEIEKLQVKDLLAQGVHPQRIHEMGLSLPRDPAVLSALAKLPTVYVSASNASLRSPAAAFKGLQYRRVQARFFTMSAPPGGTAFTNRLAGQTSPYLLQHAHNPVDWWPWCEEAIAKAKAESKPIFLSVGYSTCHWCHVMERESFESERVAAVLNRHFIPIKDTFIKILNTIASRWASDKEDIRRRGQAIIGQLGQAMTEESAAKGDLPALLRSTQAAAAVKSAVQALDQASTAAYQHACNMCCSHSFDDELGGFDDGGRGIKFPQPTRLDLLMRAYLLLSLPGATESDNALGKKALHMALKTLGAMAKGGINDHITGGFARYSTDPRWHVPHFEKMLYDNAQLAVSYLETYQITGQDHYRAVAESILRYVSRDMTDPLGGFYSAQDADSYPASDATAMREGAFCTWTHHDLATLLDKNEVTLPCEGGEGGVKLSHVFCKAYGVRPGGNCDPKGDPHGELHGQNVLYQAMTPQELVGTLQLQCSAEQVTHALDSAKALLYEARQQRPAPRLDDKVITAWNGLMMSAFAKAAQAVPSAQQRQEYLRTATKAAEFLQGNLFDAKERVLYRSYRAGKRSQVAAFADDHAYLIRGLLDLYDADPYQIRWLDWAEQLQEEMDKGFMADREQGGGYFSTRAGSSDVLLRLKDSQDGAEPSAMSVAASNLWRLQELVGYAADPNHSSHANMLHLLARPIQDRAAMYGMPALTAALATHLMDYALIVIVGEAGAEDTGALLQAAHSVFLPNRILILKPEGGAEADSDAAVRARFRGVLESYGGCPMVRGKATAYVCKQRVCSLPVVEPQQLVHNIRLRAPHA</sequence>
<comment type="similarity">
    <text evidence="2">Belongs to the Tom22 family.</text>
</comment>
<evidence type="ECO:0000256" key="11">
    <source>
        <dbReference type="ARBA" id="ARBA00023170"/>
    </source>
</evidence>
<dbReference type="SUPFAM" id="SSF52833">
    <property type="entry name" value="Thioredoxin-like"/>
    <property type="match status" value="1"/>
</dbReference>
<evidence type="ECO:0000259" key="12">
    <source>
        <dbReference type="Pfam" id="PF03190"/>
    </source>
</evidence>
<keyword evidence="6" id="KW-0653">Protein transport</keyword>
<dbReference type="InterPro" id="IPR005683">
    <property type="entry name" value="Tom22"/>
</dbReference>
<organism evidence="13 14">
    <name type="scientific">Tribonema minus</name>
    <dbReference type="NCBI Taxonomy" id="303371"/>
    <lineage>
        <taxon>Eukaryota</taxon>
        <taxon>Sar</taxon>
        <taxon>Stramenopiles</taxon>
        <taxon>Ochrophyta</taxon>
        <taxon>PX clade</taxon>
        <taxon>Xanthophyceae</taxon>
        <taxon>Tribonematales</taxon>
        <taxon>Tribonemataceae</taxon>
        <taxon>Tribonema</taxon>
    </lineage>
</organism>
<protein>
    <submittedName>
        <fullName evidence="13">Six-hairpin glycosidase-like protein</fullName>
    </submittedName>
</protein>
<keyword evidence="8" id="KW-0811">Translocation</keyword>
<name>A0A835YN34_9STRA</name>
<dbReference type="SUPFAM" id="SSF48208">
    <property type="entry name" value="Six-hairpin glycosidases"/>
    <property type="match status" value="1"/>
</dbReference>
<keyword evidence="13" id="KW-0378">Hydrolase</keyword>
<evidence type="ECO:0000256" key="7">
    <source>
        <dbReference type="ARBA" id="ARBA00022989"/>
    </source>
</evidence>
<keyword evidence="10" id="KW-0472">Membrane</keyword>
<keyword evidence="7" id="KW-1133">Transmembrane helix</keyword>
<gene>
    <name evidence="13" type="ORF">JKP88DRAFT_329512</name>
</gene>
<dbReference type="OrthoDB" id="1923667at2759"/>
<evidence type="ECO:0000256" key="1">
    <source>
        <dbReference type="ARBA" id="ARBA00004572"/>
    </source>
</evidence>
<keyword evidence="11" id="KW-0675">Receptor</keyword>
<dbReference type="PANTHER" id="PTHR42899">
    <property type="entry name" value="SPERMATOGENESIS-ASSOCIATED PROTEIN 20"/>
    <property type="match status" value="1"/>
</dbReference>
<keyword evidence="4" id="KW-0812">Transmembrane</keyword>
<evidence type="ECO:0000256" key="5">
    <source>
        <dbReference type="ARBA" id="ARBA00022787"/>
    </source>
</evidence>
<evidence type="ECO:0000256" key="6">
    <source>
        <dbReference type="ARBA" id="ARBA00022927"/>
    </source>
</evidence>
<keyword evidence="13" id="KW-0326">Glycosidase</keyword>
<dbReference type="InterPro" id="IPR004879">
    <property type="entry name" value="Ssp411-like_TRX"/>
</dbReference>